<organism evidence="1">
    <name type="scientific">Siphoviridae sp. ctnpt50</name>
    <dbReference type="NCBI Taxonomy" id="2827941"/>
    <lineage>
        <taxon>Viruses</taxon>
        <taxon>Duplodnaviria</taxon>
        <taxon>Heunggongvirae</taxon>
        <taxon>Uroviricota</taxon>
        <taxon>Caudoviricetes</taxon>
    </lineage>
</organism>
<proteinExistence type="predicted"/>
<protein>
    <submittedName>
        <fullName evidence="1">Uncharacterized protein</fullName>
    </submittedName>
</protein>
<evidence type="ECO:0000313" key="1">
    <source>
        <dbReference type="EMBL" id="DAF49068.1"/>
    </source>
</evidence>
<reference evidence="1" key="1">
    <citation type="journal article" date="2021" name="Proc. Natl. Acad. Sci. U.S.A.">
        <title>A Catalog of Tens of Thousands of Viruses from Human Metagenomes Reveals Hidden Associations with Chronic Diseases.</title>
        <authorList>
            <person name="Tisza M.J."/>
            <person name="Buck C.B."/>
        </authorList>
    </citation>
    <scope>NUCLEOTIDE SEQUENCE</scope>
    <source>
        <strain evidence="1">Ctnpt50</strain>
    </source>
</reference>
<dbReference type="EMBL" id="BK032577">
    <property type="protein sequence ID" value="DAF49068.1"/>
    <property type="molecule type" value="Genomic_DNA"/>
</dbReference>
<name>A0A8S5SDE9_9CAUD</name>
<accession>A0A8S5SDE9</accession>
<sequence>MKSILANWKMIVGKKRKMKMSKFSLFIKHHNFNADRIENYDVLKHQEDFIKRLKKKCASKEEFAQKLKGEFQYRFWAKCEWELIVSKTEEGRIILSPWIGGRNPETSSLDVTDDESFDWVGFADKYISNQCFGDQAKVDVYDQIMYGDRFSNLVDELWYTRLPYERDNPKFHRN</sequence>